<gene>
    <name evidence="1" type="ORF">LCGC14_0349970</name>
</gene>
<name>A0A0F9TB56_9ZZZZ</name>
<organism evidence="1">
    <name type="scientific">marine sediment metagenome</name>
    <dbReference type="NCBI Taxonomy" id="412755"/>
    <lineage>
        <taxon>unclassified sequences</taxon>
        <taxon>metagenomes</taxon>
        <taxon>ecological metagenomes</taxon>
    </lineage>
</organism>
<dbReference type="EMBL" id="LAZR01000262">
    <property type="protein sequence ID" value="KKN78465.1"/>
    <property type="molecule type" value="Genomic_DNA"/>
</dbReference>
<comment type="caution">
    <text evidence="1">The sequence shown here is derived from an EMBL/GenBank/DDBJ whole genome shotgun (WGS) entry which is preliminary data.</text>
</comment>
<reference evidence="1" key="1">
    <citation type="journal article" date="2015" name="Nature">
        <title>Complex archaea that bridge the gap between prokaryotes and eukaryotes.</title>
        <authorList>
            <person name="Spang A."/>
            <person name="Saw J.H."/>
            <person name="Jorgensen S.L."/>
            <person name="Zaremba-Niedzwiedzka K."/>
            <person name="Martijn J."/>
            <person name="Lind A.E."/>
            <person name="van Eijk R."/>
            <person name="Schleper C."/>
            <person name="Guy L."/>
            <person name="Ettema T.J."/>
        </authorList>
    </citation>
    <scope>NUCLEOTIDE SEQUENCE</scope>
</reference>
<dbReference type="AlphaFoldDB" id="A0A0F9TB56"/>
<protein>
    <submittedName>
        <fullName evidence="1">Uncharacterized protein</fullName>
    </submittedName>
</protein>
<sequence>MEYTEGELKMGKKRIYQTDCSKCGETFARKPNESITCPKCREKKVGGLTMEYTRGEWEVKGYPSGRYIQTNEKIVAQIWGQKPMAETEANARLIAAAPAMYEALKGLIPGIHTMFFEQFEIDGTIPFIEGYKDAVLALAKAEEK</sequence>
<proteinExistence type="predicted"/>
<evidence type="ECO:0000313" key="1">
    <source>
        <dbReference type="EMBL" id="KKN78465.1"/>
    </source>
</evidence>
<accession>A0A0F9TB56</accession>